<feature type="region of interest" description="Disordered" evidence="5">
    <location>
        <begin position="433"/>
        <end position="475"/>
    </location>
</feature>
<feature type="transmembrane region" description="Helical" evidence="6">
    <location>
        <begin position="143"/>
        <end position="161"/>
    </location>
</feature>
<keyword evidence="4 6" id="KW-0472">Membrane</keyword>
<evidence type="ECO:0000256" key="6">
    <source>
        <dbReference type="SAM" id="Phobius"/>
    </source>
</evidence>
<proteinExistence type="predicted"/>
<evidence type="ECO:0000256" key="1">
    <source>
        <dbReference type="ARBA" id="ARBA00004141"/>
    </source>
</evidence>
<dbReference type="OrthoDB" id="2159384at2759"/>
<organism evidence="8 9">
    <name type="scientific">Chytriomyces confervae</name>
    <dbReference type="NCBI Taxonomy" id="246404"/>
    <lineage>
        <taxon>Eukaryota</taxon>
        <taxon>Fungi</taxon>
        <taxon>Fungi incertae sedis</taxon>
        <taxon>Chytridiomycota</taxon>
        <taxon>Chytridiomycota incertae sedis</taxon>
        <taxon>Chytridiomycetes</taxon>
        <taxon>Chytridiales</taxon>
        <taxon>Chytriomycetaceae</taxon>
        <taxon>Chytriomyces</taxon>
    </lineage>
</organism>
<feature type="compositionally biased region" description="Low complexity" evidence="5">
    <location>
        <begin position="434"/>
        <end position="470"/>
    </location>
</feature>
<evidence type="ECO:0000256" key="2">
    <source>
        <dbReference type="ARBA" id="ARBA00022692"/>
    </source>
</evidence>
<dbReference type="PROSITE" id="PS51380">
    <property type="entry name" value="EXS"/>
    <property type="match status" value="1"/>
</dbReference>
<evidence type="ECO:0000256" key="5">
    <source>
        <dbReference type="SAM" id="MobiDB-lite"/>
    </source>
</evidence>
<evidence type="ECO:0000256" key="3">
    <source>
        <dbReference type="ARBA" id="ARBA00022989"/>
    </source>
</evidence>
<gene>
    <name evidence="8" type="ORF">CcCBS67573_g00035</name>
</gene>
<dbReference type="InterPro" id="IPR004342">
    <property type="entry name" value="EXS_C"/>
</dbReference>
<keyword evidence="3 6" id="KW-1133">Transmembrane helix</keyword>
<dbReference type="GO" id="GO:0016020">
    <property type="term" value="C:membrane"/>
    <property type="evidence" value="ECO:0007669"/>
    <property type="project" value="UniProtKB-SubCell"/>
</dbReference>
<sequence length="622" mass="67633">MKAVVALAIALFVTVVAAAVAQLLAGLVVMLTRNLPVYFHVLLLIDLGLFCWASNIHVLLLSGISVNRILHFSKPQPSSSSHSLPTSNPSSPDGPLVAQPFQLLSLVPSHLYKISLVYSLLTALAIASFSTVVWGMGGSEEKAEFIPILAYLLALFLLVGLKEDVFFGRERKWFMSALGRIAFGTLSSPVPFCDVIFADILTSFSKVLGDLHLVAQDFLSHDASHDARFQLAQASADVAGVTGASRMGDVRREAANGGPTTGGSGGGSGGGRWMEVVGVVLVCLPFLFRLRQCLAEYRQTTNNPAAQSRHLFNALKYCTAFPVIAASWLINWVRSEVTKVGAVAAAGVTPTAETHSRLVTSVVGSEGRVDEKKVEMILNVAVGIWIFFSIVNSVYSLYWDIYMDWHLGNWPGKSVQCARRSSVVGPTIHLNPLSASSSSSSSSSSMSIPSSSTSSPVSKPPVHSSSTSSPQGTLFNTKDSAYHHRAYGEVSTYAENKSQPPSNNGDSHPFPFFLRRTLHFRQPWIYYLAIALNTLLRMSWIVRVAVLQALLRKSFAAGARGGHHHDLDVELGDLRGVLLGLDLGLKGLEVLRRWVWVFFRVEREYVSGRERGVVREINPSLK</sequence>
<evidence type="ECO:0000259" key="7">
    <source>
        <dbReference type="PROSITE" id="PS51380"/>
    </source>
</evidence>
<keyword evidence="9" id="KW-1185">Reference proteome</keyword>
<evidence type="ECO:0000256" key="4">
    <source>
        <dbReference type="ARBA" id="ARBA00023136"/>
    </source>
</evidence>
<keyword evidence="2 6" id="KW-0812">Transmembrane</keyword>
<feature type="transmembrane region" description="Helical" evidence="6">
    <location>
        <begin position="173"/>
        <end position="198"/>
    </location>
</feature>
<name>A0A507FU98_9FUNG</name>
<dbReference type="GO" id="GO:0005737">
    <property type="term" value="C:cytoplasm"/>
    <property type="evidence" value="ECO:0007669"/>
    <property type="project" value="TreeGrafter"/>
</dbReference>
<dbReference type="STRING" id="246404.A0A507FU98"/>
<dbReference type="EMBL" id="QEAP01000001">
    <property type="protein sequence ID" value="TPX78718.1"/>
    <property type="molecule type" value="Genomic_DNA"/>
</dbReference>
<dbReference type="Proteomes" id="UP000320333">
    <property type="component" value="Unassembled WGS sequence"/>
</dbReference>
<evidence type="ECO:0000313" key="8">
    <source>
        <dbReference type="EMBL" id="TPX78718.1"/>
    </source>
</evidence>
<comment type="caution">
    <text evidence="8">The sequence shown here is derived from an EMBL/GenBank/DDBJ whole genome shotgun (WGS) entry which is preliminary data.</text>
</comment>
<feature type="transmembrane region" description="Helical" evidence="6">
    <location>
        <begin position="116"/>
        <end position="137"/>
    </location>
</feature>
<feature type="transmembrane region" description="Helical" evidence="6">
    <location>
        <begin position="273"/>
        <end position="290"/>
    </location>
</feature>
<feature type="transmembrane region" description="Helical" evidence="6">
    <location>
        <begin position="37"/>
        <end position="61"/>
    </location>
</feature>
<accession>A0A507FU98</accession>
<evidence type="ECO:0000313" key="9">
    <source>
        <dbReference type="Proteomes" id="UP000320333"/>
    </source>
</evidence>
<dbReference type="PANTHER" id="PTHR10783">
    <property type="entry name" value="XENOTROPIC AND POLYTROPIC RETROVIRUS RECEPTOR 1-RELATED"/>
    <property type="match status" value="1"/>
</dbReference>
<dbReference type="AlphaFoldDB" id="A0A507FU98"/>
<reference evidence="8 9" key="1">
    <citation type="journal article" date="2019" name="Sci. Rep.">
        <title>Comparative genomics of chytrid fungi reveal insights into the obligate biotrophic and pathogenic lifestyle of Synchytrium endobioticum.</title>
        <authorList>
            <person name="van de Vossenberg B.T.L.H."/>
            <person name="Warris S."/>
            <person name="Nguyen H.D.T."/>
            <person name="van Gent-Pelzer M.P.E."/>
            <person name="Joly D.L."/>
            <person name="van de Geest H.C."/>
            <person name="Bonants P.J.M."/>
            <person name="Smith D.S."/>
            <person name="Levesque C.A."/>
            <person name="van der Lee T.A.J."/>
        </authorList>
    </citation>
    <scope>NUCLEOTIDE SEQUENCE [LARGE SCALE GENOMIC DNA]</scope>
    <source>
        <strain evidence="8 9">CBS 675.73</strain>
    </source>
</reference>
<feature type="transmembrane region" description="Helical" evidence="6">
    <location>
        <begin position="524"/>
        <end position="546"/>
    </location>
</feature>
<comment type="subcellular location">
    <subcellularLocation>
        <location evidence="1">Membrane</location>
        <topology evidence="1">Multi-pass membrane protein</topology>
    </subcellularLocation>
</comment>
<feature type="domain" description="EXS" evidence="7">
    <location>
        <begin position="269"/>
        <end position="622"/>
    </location>
</feature>
<feature type="transmembrane region" description="Helical" evidence="6">
    <location>
        <begin position="376"/>
        <end position="398"/>
    </location>
</feature>
<protein>
    <recommendedName>
        <fullName evidence="7">EXS domain-containing protein</fullName>
    </recommendedName>
</protein>
<dbReference type="Pfam" id="PF03124">
    <property type="entry name" value="EXS"/>
    <property type="match status" value="1"/>
</dbReference>
<dbReference type="PANTHER" id="PTHR10783:SF46">
    <property type="entry name" value="PROTEIN ERD1 HOMOLOG 2"/>
    <property type="match status" value="1"/>
</dbReference>